<protein>
    <submittedName>
        <fullName evidence="1">Uncharacterized protein</fullName>
    </submittedName>
</protein>
<proteinExistence type="predicted"/>
<gene>
    <name evidence="1" type="ORF">Xish_03237</name>
</gene>
<evidence type="ECO:0000313" key="1">
    <source>
        <dbReference type="EMBL" id="PHM60094.1"/>
    </source>
</evidence>
<dbReference type="RefSeq" id="WP_099118819.1">
    <property type="nucleotide sequence ID" value="NZ_NJAK01000002.1"/>
</dbReference>
<dbReference type="Proteomes" id="UP000222168">
    <property type="component" value="Unassembled WGS sequence"/>
</dbReference>
<organism evidence="1 2">
    <name type="scientific">Xenorhabdus ishibashii</name>
    <dbReference type="NCBI Taxonomy" id="1034471"/>
    <lineage>
        <taxon>Bacteria</taxon>
        <taxon>Pseudomonadati</taxon>
        <taxon>Pseudomonadota</taxon>
        <taxon>Gammaproteobacteria</taxon>
        <taxon>Enterobacterales</taxon>
        <taxon>Morganellaceae</taxon>
        <taxon>Xenorhabdus</taxon>
    </lineage>
</organism>
<sequence>MNFSESKTKEFKKTATAYVFDYEYNNEKSLLQALGEHEEFVEGSDFKISQSHKMRIKKLEMEPERIFVHITFYEPHALVPITPAIVSESKNSSNDDKEKDLHSIENYDNSHVFMIIDGKHIYTINQIIYTHQRTRLDRIFKTLGVGVKIKDKVNKSTVDKIQREKIKHLVIGVSTTMKVIDDIKIKNKLSIFEKENNSDAPFYGMLFLDHKSNFGLIESISDDIESVVNELSEDFYIVTRKDNKIKSSEIKTKKDYYTIPYGTKTIKDKYAKEILIHFIGTVV</sequence>
<dbReference type="OrthoDB" id="6461565at2"/>
<name>A0A2D0K9F9_9GAMM</name>
<accession>A0A2D0K9F9</accession>
<evidence type="ECO:0000313" key="2">
    <source>
        <dbReference type="Proteomes" id="UP000222168"/>
    </source>
</evidence>
<dbReference type="AlphaFoldDB" id="A0A2D0K9F9"/>
<keyword evidence="2" id="KW-1185">Reference proteome</keyword>
<dbReference type="EMBL" id="NJAK01000002">
    <property type="protein sequence ID" value="PHM60094.1"/>
    <property type="molecule type" value="Genomic_DNA"/>
</dbReference>
<reference evidence="1 2" key="1">
    <citation type="journal article" date="2017" name="Nat. Microbiol.">
        <title>Natural product diversity associated with the nematode symbionts Photorhabdus and Xenorhabdus.</title>
        <authorList>
            <person name="Tobias N.J."/>
            <person name="Wolff H."/>
            <person name="Djahanschiri B."/>
            <person name="Grundmann F."/>
            <person name="Kronenwerth M."/>
            <person name="Shi Y.M."/>
            <person name="Simonyi S."/>
            <person name="Grun P."/>
            <person name="Shapiro-Ilan D."/>
            <person name="Pidot S.J."/>
            <person name="Stinear T.P."/>
            <person name="Ebersberger I."/>
            <person name="Bode H.B."/>
        </authorList>
    </citation>
    <scope>NUCLEOTIDE SEQUENCE [LARGE SCALE GENOMIC DNA]</scope>
    <source>
        <strain evidence="1 2">DSM 22670</strain>
    </source>
</reference>
<comment type="caution">
    <text evidence="1">The sequence shown here is derived from an EMBL/GenBank/DDBJ whole genome shotgun (WGS) entry which is preliminary data.</text>
</comment>